<accession>A0ABQ1JW60</accession>
<dbReference type="Pfam" id="PF03929">
    <property type="entry name" value="PepSY_TM"/>
    <property type="match status" value="1"/>
</dbReference>
<evidence type="ECO:0000313" key="3">
    <source>
        <dbReference type="EMBL" id="GGB80037.1"/>
    </source>
</evidence>
<dbReference type="RefSeq" id="WP_084394390.1">
    <property type="nucleotide sequence ID" value="NZ_BMKF01000003.1"/>
</dbReference>
<keyword evidence="1" id="KW-0812">Transmembrane</keyword>
<evidence type="ECO:0000256" key="1">
    <source>
        <dbReference type="SAM" id="Phobius"/>
    </source>
</evidence>
<organism evidence="3 4">
    <name type="scientific">Henriciella pelagia</name>
    <dbReference type="NCBI Taxonomy" id="1977912"/>
    <lineage>
        <taxon>Bacteria</taxon>
        <taxon>Pseudomonadati</taxon>
        <taxon>Pseudomonadota</taxon>
        <taxon>Alphaproteobacteria</taxon>
        <taxon>Hyphomonadales</taxon>
        <taxon>Hyphomonadaceae</taxon>
        <taxon>Henriciella</taxon>
    </lineage>
</organism>
<protein>
    <recommendedName>
        <fullName evidence="2">PepSY domain-containing protein</fullName>
    </recommendedName>
</protein>
<sequence>MAGGLKKTLFTLHKYVSLVLVAIWSIQILSGVILVFAPEINDQRFGGGKVPLDLSAVSQTIEEHHANNPDWEPQLVFTTHAKSSRFDIYAYHEDSDTLGSRAIRIDGDGTILADRRMKYDFLNRVSELHETLWISGWGYILLGVSGILLLTNMIIGLYLIWPQRKRWGAFFKLDAGRPLVFRRLQLHRMLGLVFVLPGIYVVGTGVANMWLGDMKETFGDPWAAPAAVTERAPAETIEVSLVEAMEIAWAEYPDATLSIVTLPSTDTPYYTIRLRQPGEVREVYGNTKLWVDAVDGSVLGNVDQVNAGAKATLFSSFFALHMGQPFGIFGKIVFFLTGAALLVLSVYGVLLWQARSSLRKQGKVTS</sequence>
<feature type="transmembrane region" description="Helical" evidence="1">
    <location>
        <begin position="189"/>
        <end position="211"/>
    </location>
</feature>
<dbReference type="PANTHER" id="PTHR34219">
    <property type="entry name" value="IRON-REGULATED INNER MEMBRANE PROTEIN-RELATED"/>
    <property type="match status" value="1"/>
</dbReference>
<keyword evidence="4" id="KW-1185">Reference proteome</keyword>
<evidence type="ECO:0000259" key="2">
    <source>
        <dbReference type="Pfam" id="PF03413"/>
    </source>
</evidence>
<dbReference type="InterPro" id="IPR025711">
    <property type="entry name" value="PepSY"/>
</dbReference>
<feature type="transmembrane region" description="Helical" evidence="1">
    <location>
        <begin position="15"/>
        <end position="37"/>
    </location>
</feature>
<dbReference type="Proteomes" id="UP000628854">
    <property type="component" value="Unassembled WGS sequence"/>
</dbReference>
<dbReference type="InterPro" id="IPR005625">
    <property type="entry name" value="PepSY-ass_TM"/>
</dbReference>
<dbReference type="PANTHER" id="PTHR34219:SF5">
    <property type="entry name" value="BLR4505 PROTEIN"/>
    <property type="match status" value="1"/>
</dbReference>
<keyword evidence="1" id="KW-0472">Membrane</keyword>
<proteinExistence type="predicted"/>
<dbReference type="Pfam" id="PF03413">
    <property type="entry name" value="PepSY"/>
    <property type="match status" value="1"/>
</dbReference>
<evidence type="ECO:0000313" key="4">
    <source>
        <dbReference type="Proteomes" id="UP000628854"/>
    </source>
</evidence>
<keyword evidence="1" id="KW-1133">Transmembrane helix</keyword>
<name>A0ABQ1JW60_9PROT</name>
<comment type="caution">
    <text evidence="3">The sequence shown here is derived from an EMBL/GenBank/DDBJ whole genome shotgun (WGS) entry which is preliminary data.</text>
</comment>
<gene>
    <name evidence="3" type="ORF">GCM10011503_30960</name>
</gene>
<feature type="domain" description="PepSY" evidence="2">
    <location>
        <begin position="239"/>
        <end position="300"/>
    </location>
</feature>
<feature type="transmembrane region" description="Helical" evidence="1">
    <location>
        <begin position="328"/>
        <end position="352"/>
    </location>
</feature>
<feature type="transmembrane region" description="Helical" evidence="1">
    <location>
        <begin position="137"/>
        <end position="161"/>
    </location>
</feature>
<reference evidence="4" key="1">
    <citation type="journal article" date="2019" name="Int. J. Syst. Evol. Microbiol.">
        <title>The Global Catalogue of Microorganisms (GCM) 10K type strain sequencing project: providing services to taxonomists for standard genome sequencing and annotation.</title>
        <authorList>
            <consortium name="The Broad Institute Genomics Platform"/>
            <consortium name="The Broad Institute Genome Sequencing Center for Infectious Disease"/>
            <person name="Wu L."/>
            <person name="Ma J."/>
        </authorList>
    </citation>
    <scope>NUCLEOTIDE SEQUENCE [LARGE SCALE GENOMIC DNA]</scope>
    <source>
        <strain evidence="4">CGMCC 1.15928</strain>
    </source>
</reference>
<dbReference type="EMBL" id="BMKF01000003">
    <property type="protein sequence ID" value="GGB80037.1"/>
    <property type="molecule type" value="Genomic_DNA"/>
</dbReference>